<feature type="transmembrane region" description="Helical" evidence="9">
    <location>
        <begin position="297"/>
        <end position="325"/>
    </location>
</feature>
<feature type="transmembrane region" description="Helical" evidence="9">
    <location>
        <begin position="220"/>
        <end position="243"/>
    </location>
</feature>
<dbReference type="EMBL" id="CP010086">
    <property type="protein sequence ID" value="AJH01814.1"/>
    <property type="molecule type" value="Genomic_DNA"/>
</dbReference>
<feature type="transmembrane region" description="Helical" evidence="9">
    <location>
        <begin position="6"/>
        <end position="31"/>
    </location>
</feature>
<evidence type="ECO:0000259" key="10">
    <source>
        <dbReference type="PROSITE" id="PS51104"/>
    </source>
</evidence>
<accession>A0A0B5QXV6</accession>
<comment type="subcellular location">
    <subcellularLocation>
        <location evidence="1">Cell membrane</location>
        <topology evidence="1">Multi-pass membrane protein</topology>
    </subcellularLocation>
</comment>
<evidence type="ECO:0000256" key="7">
    <source>
        <dbReference type="ARBA" id="ARBA00022989"/>
    </source>
</evidence>
<evidence type="ECO:0000256" key="6">
    <source>
        <dbReference type="ARBA" id="ARBA00022692"/>
    </source>
</evidence>
<dbReference type="PANTHER" id="PTHR37324">
    <property type="entry name" value="PTS SYSTEM GALACTITOL-SPECIFIC EIIC COMPONENT"/>
    <property type="match status" value="1"/>
</dbReference>
<feature type="domain" description="PTS EIIC type-2" evidence="10">
    <location>
        <begin position="8"/>
        <end position="438"/>
    </location>
</feature>
<keyword evidence="6 9" id="KW-0812">Transmembrane</keyword>
<evidence type="ECO:0000256" key="5">
    <source>
        <dbReference type="ARBA" id="ARBA00022683"/>
    </source>
</evidence>
<organism evidence="11 12">
    <name type="scientific">Clostridium beijerinckii</name>
    <name type="common">Clostridium MP</name>
    <dbReference type="NCBI Taxonomy" id="1520"/>
    <lineage>
        <taxon>Bacteria</taxon>
        <taxon>Bacillati</taxon>
        <taxon>Bacillota</taxon>
        <taxon>Clostridia</taxon>
        <taxon>Eubacteriales</taxon>
        <taxon>Clostridiaceae</taxon>
        <taxon>Clostridium</taxon>
    </lineage>
</organism>
<evidence type="ECO:0000313" key="12">
    <source>
        <dbReference type="Proteomes" id="UP000031866"/>
    </source>
</evidence>
<feature type="transmembrane region" description="Helical" evidence="9">
    <location>
        <begin position="420"/>
        <end position="441"/>
    </location>
</feature>
<dbReference type="InterPro" id="IPR013014">
    <property type="entry name" value="PTS_EIIC_2"/>
</dbReference>
<dbReference type="PANTHER" id="PTHR37324:SF2">
    <property type="entry name" value="PTS SYSTEM GALACTITOL-SPECIFIC EIIC COMPONENT"/>
    <property type="match status" value="1"/>
</dbReference>
<feature type="transmembrane region" description="Helical" evidence="9">
    <location>
        <begin position="136"/>
        <end position="160"/>
    </location>
</feature>
<feature type="transmembrane region" description="Helical" evidence="9">
    <location>
        <begin position="43"/>
        <end position="64"/>
    </location>
</feature>
<dbReference type="Pfam" id="PF03611">
    <property type="entry name" value="EIIC-GAT"/>
    <property type="match status" value="1"/>
</dbReference>
<dbReference type="KEGG" id="cbei:LF65_05289"/>
<feature type="transmembrane region" description="Helical" evidence="9">
    <location>
        <begin position="255"/>
        <end position="276"/>
    </location>
</feature>
<dbReference type="PROSITE" id="PS51104">
    <property type="entry name" value="PTS_EIIC_TYPE_2"/>
    <property type="match status" value="1"/>
</dbReference>
<dbReference type="InterPro" id="IPR013853">
    <property type="entry name" value="EIIC-GAT"/>
</dbReference>
<evidence type="ECO:0000256" key="9">
    <source>
        <dbReference type="SAM" id="Phobius"/>
    </source>
</evidence>
<keyword evidence="8 9" id="KW-0472">Membrane</keyword>
<name>A0A0B5QXV6_CLOBE</name>
<evidence type="ECO:0000256" key="4">
    <source>
        <dbReference type="ARBA" id="ARBA00022597"/>
    </source>
</evidence>
<feature type="transmembrane region" description="Helical" evidence="9">
    <location>
        <begin position="355"/>
        <end position="373"/>
    </location>
</feature>
<keyword evidence="2" id="KW-0813">Transport</keyword>
<keyword evidence="3" id="KW-1003">Cell membrane</keyword>
<dbReference type="Proteomes" id="UP000031866">
    <property type="component" value="Chromosome"/>
</dbReference>
<dbReference type="OrthoDB" id="9787936at2"/>
<proteinExistence type="predicted"/>
<dbReference type="STRING" id="1520.LF65_05289"/>
<feature type="transmembrane region" description="Helical" evidence="9">
    <location>
        <begin position="180"/>
        <end position="200"/>
    </location>
</feature>
<evidence type="ECO:0000256" key="2">
    <source>
        <dbReference type="ARBA" id="ARBA00022448"/>
    </source>
</evidence>
<protein>
    <submittedName>
        <fullName evidence="11">PTS galactitol transporter subunit IIC</fullName>
    </submittedName>
</protein>
<gene>
    <name evidence="11" type="ORF">LF65_05289</name>
</gene>
<keyword evidence="4" id="KW-0762">Sugar transport</keyword>
<dbReference type="PIRSF" id="PIRSF006304">
    <property type="entry name" value="GatC"/>
    <property type="match status" value="1"/>
</dbReference>
<evidence type="ECO:0000256" key="3">
    <source>
        <dbReference type="ARBA" id="ARBA00022475"/>
    </source>
</evidence>
<dbReference type="GO" id="GO:0005886">
    <property type="term" value="C:plasma membrane"/>
    <property type="evidence" value="ECO:0007669"/>
    <property type="project" value="UniProtKB-SubCell"/>
</dbReference>
<keyword evidence="5" id="KW-0598">Phosphotransferase system</keyword>
<feature type="transmembrane region" description="Helical" evidence="9">
    <location>
        <begin position="93"/>
        <end position="115"/>
    </location>
</feature>
<dbReference type="NCBIfam" id="TIGR00827">
    <property type="entry name" value="EIIC-GAT"/>
    <property type="match status" value="1"/>
</dbReference>
<dbReference type="GO" id="GO:0015577">
    <property type="term" value="F:galactitol transmembrane transporter activity"/>
    <property type="evidence" value="ECO:0007669"/>
    <property type="project" value="InterPro"/>
</dbReference>
<dbReference type="GO" id="GO:0009401">
    <property type="term" value="P:phosphoenolpyruvate-dependent sugar phosphotransferase system"/>
    <property type="evidence" value="ECO:0007669"/>
    <property type="project" value="UniProtKB-KW"/>
</dbReference>
<evidence type="ECO:0000256" key="1">
    <source>
        <dbReference type="ARBA" id="ARBA00004651"/>
    </source>
</evidence>
<evidence type="ECO:0000256" key="8">
    <source>
        <dbReference type="ARBA" id="ARBA00023136"/>
    </source>
</evidence>
<feature type="transmembrane region" description="Helical" evidence="9">
    <location>
        <begin position="331"/>
        <end position="348"/>
    </location>
</feature>
<reference evidence="12" key="1">
    <citation type="submission" date="2014-12" db="EMBL/GenBank/DDBJ databases">
        <title>Genome sequence of Clostridium beijerinckii strain 59B.</title>
        <authorList>
            <person name="Little G.T."/>
            <person name="Minton N.P."/>
        </authorList>
    </citation>
    <scope>NUCLEOTIDE SEQUENCE [LARGE SCALE GENOMIC DNA]</scope>
    <source>
        <strain evidence="12">59B</strain>
    </source>
</reference>
<sequence>MEYLLSVIQYFVDLGASVMLPIVIFVVALCLGQKPGKALKSGISIGIGFIGIGLVIGLMLNNLAPAASAMAKHFGLSMSVVDIGWPGSSPMTWASNIALIAIPTAIVVNIIMLVLKLTRVVNIDIWNIWHYAFTGALLHIATGSFLIGMIGIVIHAALSYKFGDWFSPIVEDYFGLEGVAIPHGTSAYLGPIAVPIDCLLNKIPVIKDIDINTDKIEKKFGVVGDPAIMGGILGVIIGILAGYDVKGILTLGMQMAAVMILMPQVVKHIMTGLLPVSEAAKKMLEKRFKGGNFYIGLDPALLLGDPTVVTASLIFIPLTIVIAMIVPGNQILPFGDLATIGFFVAMAVGIHKGNLFRTLISGSVIMFVTIWISNQTIGLHTILAQNAGQLKDGVTKVASLDQGGSPITYILTQIFNTTNVMGLVVIAILYAFCLVFTYGWYKNKKKEMMIADGAYESTNN</sequence>
<dbReference type="AlphaFoldDB" id="A0A0B5QXV6"/>
<dbReference type="InterPro" id="IPR004703">
    <property type="entry name" value="PTS_sugar-sp_permease"/>
</dbReference>
<keyword evidence="7 9" id="KW-1133">Transmembrane helix</keyword>
<evidence type="ECO:0000313" key="11">
    <source>
        <dbReference type="EMBL" id="AJH01814.1"/>
    </source>
</evidence>
<dbReference type="RefSeq" id="WP_041900286.1">
    <property type="nucleotide sequence ID" value="NZ_CP010086.2"/>
</dbReference>